<accession>A0ABV6MNM3</accession>
<feature type="modified residue" description="4-aspartylphosphate" evidence="2">
    <location>
        <position position="60"/>
    </location>
</feature>
<keyword evidence="2" id="KW-0597">Phosphoprotein</keyword>
<dbReference type="EMBL" id="JBHLUD010000002">
    <property type="protein sequence ID" value="MFC0541501.1"/>
    <property type="molecule type" value="Genomic_DNA"/>
</dbReference>
<gene>
    <name evidence="5" type="ORF">ACFFH7_08405</name>
</gene>
<dbReference type="InterPro" id="IPR016032">
    <property type="entry name" value="Sig_transdc_resp-reg_C-effctor"/>
</dbReference>
<dbReference type="InterPro" id="IPR011006">
    <property type="entry name" value="CheY-like_superfamily"/>
</dbReference>
<keyword evidence="6" id="KW-1185">Reference proteome</keyword>
<evidence type="ECO:0000259" key="3">
    <source>
        <dbReference type="PROSITE" id="PS50043"/>
    </source>
</evidence>
<dbReference type="InterPro" id="IPR039420">
    <property type="entry name" value="WalR-like"/>
</dbReference>
<dbReference type="SUPFAM" id="SSF52172">
    <property type="entry name" value="CheY-like"/>
    <property type="match status" value="1"/>
</dbReference>
<comment type="caution">
    <text evidence="5">The sequence shown here is derived from an EMBL/GenBank/DDBJ whole genome shotgun (WGS) entry which is preliminary data.</text>
</comment>
<sequence length="233" mass="24794">MEEDRQPIRVAVISPVRVYVQGLAHLMAPAPDVTLAGTASGVDDAADLLERARADVILLDMTGDMAGERGLAALHRLTDLTAVPRVVLGIPDRPAEVVACAEAGIAGYVTNNHDFADLVEILRSATRGEFACQAGVAAGLVSRLAALARERRPTAGPSLTSRELEIVALIESGCSNKEIARLLHIQLTTVKNHVHNILEKLGVRGRDEAVAAVRRHYWSDGPALHLVAGSGRF</sequence>
<dbReference type="SMART" id="SM00421">
    <property type="entry name" value="HTH_LUXR"/>
    <property type="match status" value="1"/>
</dbReference>
<keyword evidence="1" id="KW-0238">DNA-binding</keyword>
<dbReference type="PROSITE" id="PS50043">
    <property type="entry name" value="HTH_LUXR_2"/>
    <property type="match status" value="1"/>
</dbReference>
<organism evidence="5 6">
    <name type="scientific">Kutzneria chonburiensis</name>
    <dbReference type="NCBI Taxonomy" id="1483604"/>
    <lineage>
        <taxon>Bacteria</taxon>
        <taxon>Bacillati</taxon>
        <taxon>Actinomycetota</taxon>
        <taxon>Actinomycetes</taxon>
        <taxon>Pseudonocardiales</taxon>
        <taxon>Pseudonocardiaceae</taxon>
        <taxon>Kutzneria</taxon>
    </lineage>
</organism>
<dbReference type="Proteomes" id="UP001589810">
    <property type="component" value="Unassembled WGS sequence"/>
</dbReference>
<dbReference type="InterPro" id="IPR000792">
    <property type="entry name" value="Tscrpt_reg_LuxR_C"/>
</dbReference>
<dbReference type="Gene3D" id="3.40.50.2300">
    <property type="match status" value="1"/>
</dbReference>
<dbReference type="PANTHER" id="PTHR43214:SF43">
    <property type="entry name" value="TWO-COMPONENT RESPONSE REGULATOR"/>
    <property type="match status" value="1"/>
</dbReference>
<protein>
    <submittedName>
        <fullName evidence="5">LuxR C-terminal-related transcriptional regulator</fullName>
    </submittedName>
</protein>
<dbReference type="PROSITE" id="PS50110">
    <property type="entry name" value="RESPONSE_REGULATORY"/>
    <property type="match status" value="1"/>
</dbReference>
<dbReference type="PANTHER" id="PTHR43214">
    <property type="entry name" value="TWO-COMPONENT RESPONSE REGULATOR"/>
    <property type="match status" value="1"/>
</dbReference>
<dbReference type="SUPFAM" id="SSF46894">
    <property type="entry name" value="C-terminal effector domain of the bipartite response regulators"/>
    <property type="match status" value="1"/>
</dbReference>
<dbReference type="Pfam" id="PF00072">
    <property type="entry name" value="Response_reg"/>
    <property type="match status" value="1"/>
</dbReference>
<evidence type="ECO:0000313" key="6">
    <source>
        <dbReference type="Proteomes" id="UP001589810"/>
    </source>
</evidence>
<dbReference type="Pfam" id="PF00196">
    <property type="entry name" value="GerE"/>
    <property type="match status" value="1"/>
</dbReference>
<name>A0ABV6MNM3_9PSEU</name>
<dbReference type="RefSeq" id="WP_273942484.1">
    <property type="nucleotide sequence ID" value="NZ_CP097263.1"/>
</dbReference>
<dbReference type="PROSITE" id="PS00622">
    <property type="entry name" value="HTH_LUXR_1"/>
    <property type="match status" value="1"/>
</dbReference>
<feature type="domain" description="Response regulatory" evidence="4">
    <location>
        <begin position="9"/>
        <end position="126"/>
    </location>
</feature>
<dbReference type="InterPro" id="IPR001789">
    <property type="entry name" value="Sig_transdc_resp-reg_receiver"/>
</dbReference>
<dbReference type="PRINTS" id="PR00038">
    <property type="entry name" value="HTHLUXR"/>
</dbReference>
<evidence type="ECO:0000259" key="4">
    <source>
        <dbReference type="PROSITE" id="PS50110"/>
    </source>
</evidence>
<evidence type="ECO:0000256" key="2">
    <source>
        <dbReference type="PROSITE-ProRule" id="PRU00169"/>
    </source>
</evidence>
<evidence type="ECO:0000256" key="1">
    <source>
        <dbReference type="ARBA" id="ARBA00023125"/>
    </source>
</evidence>
<dbReference type="CDD" id="cd06170">
    <property type="entry name" value="LuxR_C_like"/>
    <property type="match status" value="1"/>
</dbReference>
<feature type="domain" description="HTH luxR-type" evidence="3">
    <location>
        <begin position="152"/>
        <end position="217"/>
    </location>
</feature>
<reference evidence="5 6" key="1">
    <citation type="submission" date="2024-09" db="EMBL/GenBank/DDBJ databases">
        <authorList>
            <person name="Sun Q."/>
            <person name="Mori K."/>
        </authorList>
    </citation>
    <scope>NUCLEOTIDE SEQUENCE [LARGE SCALE GENOMIC DNA]</scope>
    <source>
        <strain evidence="5 6">TBRC 1432</strain>
    </source>
</reference>
<evidence type="ECO:0000313" key="5">
    <source>
        <dbReference type="EMBL" id="MFC0541501.1"/>
    </source>
</evidence>
<proteinExistence type="predicted"/>